<gene>
    <name evidence="2" type="ORF">METZ01_LOCUS40703</name>
</gene>
<evidence type="ECO:0000313" key="2">
    <source>
        <dbReference type="EMBL" id="SUZ87849.1"/>
    </source>
</evidence>
<keyword evidence="1" id="KW-1133">Transmembrane helix</keyword>
<sequence>MREILLSIDLHIAKSLFIIYFLSITYWVYKLPKSEVILNDKNSGKDINLRPFAISAMVLMVIIYLVF</sequence>
<feature type="transmembrane region" description="Helical" evidence="1">
    <location>
        <begin position="49"/>
        <end position="66"/>
    </location>
</feature>
<reference evidence="2" key="1">
    <citation type="submission" date="2018-05" db="EMBL/GenBank/DDBJ databases">
        <authorList>
            <person name="Lanie J.A."/>
            <person name="Ng W.-L."/>
            <person name="Kazmierczak K.M."/>
            <person name="Andrzejewski T.M."/>
            <person name="Davidsen T.M."/>
            <person name="Wayne K.J."/>
            <person name="Tettelin H."/>
            <person name="Glass J.I."/>
            <person name="Rusch D."/>
            <person name="Podicherti R."/>
            <person name="Tsui H.-C.T."/>
            <person name="Winkler M.E."/>
        </authorList>
    </citation>
    <scope>NUCLEOTIDE SEQUENCE</scope>
</reference>
<name>A0A381RAI0_9ZZZZ</name>
<proteinExistence type="predicted"/>
<organism evidence="2">
    <name type="scientific">marine metagenome</name>
    <dbReference type="NCBI Taxonomy" id="408172"/>
    <lineage>
        <taxon>unclassified sequences</taxon>
        <taxon>metagenomes</taxon>
        <taxon>ecological metagenomes</taxon>
    </lineage>
</organism>
<protein>
    <submittedName>
        <fullName evidence="2">Uncharacterized protein</fullName>
    </submittedName>
</protein>
<feature type="transmembrane region" description="Helical" evidence="1">
    <location>
        <begin position="12"/>
        <end position="29"/>
    </location>
</feature>
<keyword evidence="1" id="KW-0472">Membrane</keyword>
<keyword evidence="1" id="KW-0812">Transmembrane</keyword>
<dbReference type="AlphaFoldDB" id="A0A381RAI0"/>
<evidence type="ECO:0000256" key="1">
    <source>
        <dbReference type="SAM" id="Phobius"/>
    </source>
</evidence>
<dbReference type="EMBL" id="UINC01001742">
    <property type="protein sequence ID" value="SUZ87849.1"/>
    <property type="molecule type" value="Genomic_DNA"/>
</dbReference>
<accession>A0A381RAI0</accession>